<evidence type="ECO:0000313" key="1">
    <source>
        <dbReference type="EMBL" id="KAG2214126.1"/>
    </source>
</evidence>
<evidence type="ECO:0000313" key="2">
    <source>
        <dbReference type="Proteomes" id="UP000650833"/>
    </source>
</evidence>
<name>A0A8H7RQQ9_9FUNG</name>
<protein>
    <submittedName>
        <fullName evidence="1">Uncharacterized protein</fullName>
    </submittedName>
</protein>
<reference evidence="1" key="1">
    <citation type="submission" date="2020-12" db="EMBL/GenBank/DDBJ databases">
        <title>Metabolic potential, ecology and presence of endohyphal bacteria is reflected in genomic diversity of Mucoromycotina.</title>
        <authorList>
            <person name="Muszewska A."/>
            <person name="Okrasinska A."/>
            <person name="Steczkiewicz K."/>
            <person name="Drgas O."/>
            <person name="Orlowska M."/>
            <person name="Perlinska-Lenart U."/>
            <person name="Aleksandrzak-Piekarczyk T."/>
            <person name="Szatraj K."/>
            <person name="Zielenkiewicz U."/>
            <person name="Pilsyk S."/>
            <person name="Malc E."/>
            <person name="Mieczkowski P."/>
            <person name="Kruszewska J.S."/>
            <person name="Biernat P."/>
            <person name="Pawlowska J."/>
        </authorList>
    </citation>
    <scope>NUCLEOTIDE SEQUENCE</scope>
    <source>
        <strain evidence="1">CBS 226.32</strain>
    </source>
</reference>
<dbReference type="OrthoDB" id="2290248at2759"/>
<gene>
    <name evidence="1" type="ORF">INT46_001860</name>
</gene>
<dbReference type="AlphaFoldDB" id="A0A8H7RQQ9"/>
<accession>A0A8H7RQQ9</accession>
<sequence length="83" mass="9652">MNCQYCETARYKNPELFAPSQEMEIVSVGAPLSEVLLNDEVREILNYHHTATENHEAGVYMNIFDEAIYRNIYLNERKVEILG</sequence>
<keyword evidence="2" id="KW-1185">Reference proteome</keyword>
<comment type="caution">
    <text evidence="1">The sequence shown here is derived from an EMBL/GenBank/DDBJ whole genome shotgun (WGS) entry which is preliminary data.</text>
</comment>
<proteinExistence type="predicted"/>
<dbReference type="Proteomes" id="UP000650833">
    <property type="component" value="Unassembled WGS sequence"/>
</dbReference>
<dbReference type="EMBL" id="JAEPRC010000028">
    <property type="protein sequence ID" value="KAG2214126.1"/>
    <property type="molecule type" value="Genomic_DNA"/>
</dbReference>
<organism evidence="1 2">
    <name type="scientific">Mucor plumbeus</name>
    <dbReference type="NCBI Taxonomy" id="97098"/>
    <lineage>
        <taxon>Eukaryota</taxon>
        <taxon>Fungi</taxon>
        <taxon>Fungi incertae sedis</taxon>
        <taxon>Mucoromycota</taxon>
        <taxon>Mucoromycotina</taxon>
        <taxon>Mucoromycetes</taxon>
        <taxon>Mucorales</taxon>
        <taxon>Mucorineae</taxon>
        <taxon>Mucoraceae</taxon>
        <taxon>Mucor</taxon>
    </lineage>
</organism>